<evidence type="ECO:0000256" key="1">
    <source>
        <dbReference type="ARBA" id="ARBA00004141"/>
    </source>
</evidence>
<dbReference type="GO" id="GO:0033038">
    <property type="term" value="F:bitter taste receptor activity"/>
    <property type="evidence" value="ECO:0007669"/>
    <property type="project" value="InterPro"/>
</dbReference>
<evidence type="ECO:0000256" key="9">
    <source>
        <dbReference type="ARBA" id="ARBA00023170"/>
    </source>
</evidence>
<keyword evidence="16" id="KW-1185">Reference proteome</keyword>
<feature type="transmembrane region" description="Helical" evidence="13">
    <location>
        <begin position="89"/>
        <end position="114"/>
    </location>
</feature>
<keyword evidence="8 12" id="KW-0472">Membrane</keyword>
<keyword evidence="10 12" id="KW-0807">Transducer</keyword>
<reference evidence="14 16" key="1">
    <citation type="submission" date="2019-09" db="EMBL/GenBank/DDBJ databases">
        <title>Bird 10,000 Genomes (B10K) Project - Family phase.</title>
        <authorList>
            <person name="Zhang G."/>
        </authorList>
    </citation>
    <scope>NUCLEOTIDE SEQUENCE [LARGE SCALE GENOMIC DNA]</scope>
    <source>
        <strain evidence="14">B10K-DU-012-55</strain>
        <tissue evidence="14">Muscle</tissue>
    </source>
</reference>
<evidence type="ECO:0000256" key="10">
    <source>
        <dbReference type="ARBA" id="ARBA00023224"/>
    </source>
</evidence>
<gene>
    <name evidence="14" type="primary">Tas2r9_0</name>
    <name evidence="15" type="synonym">Tas2r9_1</name>
    <name evidence="14" type="ORF">DROARD_R07556</name>
    <name evidence="15" type="ORF">DROARD_R07557</name>
</gene>
<comment type="caution">
    <text evidence="14">The sequence shown here is derived from an EMBL/GenBank/DDBJ whole genome shotgun (WGS) entry which is preliminary data.</text>
</comment>
<evidence type="ECO:0000256" key="5">
    <source>
        <dbReference type="ARBA" id="ARBA00022692"/>
    </source>
</evidence>
<evidence type="ECO:0000256" key="8">
    <source>
        <dbReference type="ARBA" id="ARBA00023136"/>
    </source>
</evidence>
<keyword evidence="4 12" id="KW-0716">Sensory transduction</keyword>
<dbReference type="EMBL" id="VYZM01023510">
    <property type="protein sequence ID" value="NWU59737.1"/>
    <property type="molecule type" value="Genomic_DNA"/>
</dbReference>
<comment type="subcellular location">
    <subcellularLocation>
        <location evidence="1 12">Membrane</location>
        <topology evidence="1 12">Multi-pass membrane protein</topology>
    </subcellularLocation>
</comment>
<dbReference type="AlphaFoldDB" id="A0A7K5Y3B2"/>
<dbReference type="GO" id="GO:0004930">
    <property type="term" value="F:G protein-coupled receptor activity"/>
    <property type="evidence" value="ECO:0007669"/>
    <property type="project" value="UniProtKB-KW"/>
</dbReference>
<sequence>SQGKFNATSYDVMTIVIISLQTFAGMWINGFMASVLCIACLKKKSFNSNEKILLFLGCCRFCYLSITWVYSFLSILYPWCLYVHPIPQLLSAIQSFLNFSNLWVSACLCVFYCIKIANFRHIIFIYLKGKIDRIVPWLLLGSAFFSLVISILVYNIIDEAHSNNSNSTGQGNFWKLNIKMDEHFFPLFFLSGTGFAIAFMAVIFSALLLLFSLWRHKCRMQTNSGKNLSMDAHVKAMKSILSFSFIYSVNFACLILTLIYATKKANLMVFLILVLQYAFPSVHSLILIFSNHKLEKTLRRTLSCGKCKVCMR</sequence>
<accession>A0A7K5Y3B2</accession>
<dbReference type="SUPFAM" id="SSF81321">
    <property type="entry name" value="Family A G protein-coupled receptor-like"/>
    <property type="match status" value="1"/>
</dbReference>
<feature type="transmembrane region" description="Helical" evidence="13">
    <location>
        <begin position="184"/>
        <end position="211"/>
    </location>
</feature>
<feature type="non-terminal residue" evidence="14">
    <location>
        <position position="1"/>
    </location>
</feature>
<dbReference type="Gene3D" id="1.20.1070.10">
    <property type="entry name" value="Rhodopsin 7-helix transmembrane proteins"/>
    <property type="match status" value="1"/>
</dbReference>
<dbReference type="PANTHER" id="PTHR11394:SF47">
    <property type="entry name" value="TASTE RECEPTOR TYPE 2 MEMBER 40"/>
    <property type="match status" value="1"/>
</dbReference>
<dbReference type="EMBL" id="VYZM01023510">
    <property type="protein sequence ID" value="NWU59734.1"/>
    <property type="molecule type" value="Genomic_DNA"/>
</dbReference>
<evidence type="ECO:0000256" key="6">
    <source>
        <dbReference type="ARBA" id="ARBA00022989"/>
    </source>
</evidence>
<keyword evidence="5 12" id="KW-0812">Transmembrane</keyword>
<evidence type="ECO:0000256" key="13">
    <source>
        <dbReference type="SAM" id="Phobius"/>
    </source>
</evidence>
<feature type="transmembrane region" description="Helical" evidence="13">
    <location>
        <begin position="53"/>
        <end position="77"/>
    </location>
</feature>
<dbReference type="InterPro" id="IPR007960">
    <property type="entry name" value="TAS2R"/>
</dbReference>
<evidence type="ECO:0000256" key="12">
    <source>
        <dbReference type="RuleBase" id="RU004424"/>
    </source>
</evidence>
<proteinExistence type="inferred from homology"/>
<feature type="transmembrane region" description="Helical" evidence="13">
    <location>
        <begin position="240"/>
        <end position="261"/>
    </location>
</feature>
<feature type="transmembrane region" description="Helical" evidence="13">
    <location>
        <begin position="12"/>
        <end position="41"/>
    </location>
</feature>
<dbReference type="Pfam" id="PF05296">
    <property type="entry name" value="TAS2R"/>
    <property type="match status" value="1"/>
</dbReference>
<name>A0A7K5Y3B2_9CHAR</name>
<protein>
    <recommendedName>
        <fullName evidence="12">Taste receptor type 2</fullName>
    </recommendedName>
</protein>
<evidence type="ECO:0000313" key="15">
    <source>
        <dbReference type="EMBL" id="NWU59737.1"/>
    </source>
</evidence>
<evidence type="ECO:0000256" key="11">
    <source>
        <dbReference type="RuleBase" id="RU004423"/>
    </source>
</evidence>
<dbReference type="GO" id="GO:0016020">
    <property type="term" value="C:membrane"/>
    <property type="evidence" value="ECO:0007669"/>
    <property type="project" value="UniProtKB-SubCell"/>
</dbReference>
<dbReference type="Proteomes" id="UP000586671">
    <property type="component" value="Unassembled WGS sequence"/>
</dbReference>
<evidence type="ECO:0000256" key="3">
    <source>
        <dbReference type="ARBA" id="ARBA00022480"/>
    </source>
</evidence>
<dbReference type="FunFam" id="1.20.1070.10:FF:000055">
    <property type="entry name" value="Taste receptor type 2"/>
    <property type="match status" value="1"/>
</dbReference>
<feature type="non-terminal residue" evidence="14">
    <location>
        <position position="312"/>
    </location>
</feature>
<keyword evidence="6 13" id="KW-1133">Transmembrane helix</keyword>
<evidence type="ECO:0000256" key="2">
    <source>
        <dbReference type="ARBA" id="ARBA00007376"/>
    </source>
</evidence>
<dbReference type="PANTHER" id="PTHR11394">
    <property type="entry name" value="TASTE RECEPTOR TYPE 2"/>
    <property type="match status" value="1"/>
</dbReference>
<feature type="transmembrane region" description="Helical" evidence="13">
    <location>
        <begin position="134"/>
        <end position="157"/>
    </location>
</feature>
<evidence type="ECO:0000313" key="14">
    <source>
        <dbReference type="EMBL" id="NWU59734.1"/>
    </source>
</evidence>
<evidence type="ECO:0000313" key="16">
    <source>
        <dbReference type="Proteomes" id="UP000586671"/>
    </source>
</evidence>
<evidence type="ECO:0000256" key="7">
    <source>
        <dbReference type="ARBA" id="ARBA00023040"/>
    </source>
</evidence>
<comment type="similarity">
    <text evidence="2 11">Belongs to the G-protein coupled receptor T2R family.</text>
</comment>
<evidence type="ECO:0000256" key="4">
    <source>
        <dbReference type="ARBA" id="ARBA00022606"/>
    </source>
</evidence>
<feature type="transmembrane region" description="Helical" evidence="13">
    <location>
        <begin position="267"/>
        <end position="290"/>
    </location>
</feature>
<organism evidence="14 16">
    <name type="scientific">Dromas ardeola</name>
    <dbReference type="NCBI Taxonomy" id="458190"/>
    <lineage>
        <taxon>Eukaryota</taxon>
        <taxon>Metazoa</taxon>
        <taxon>Chordata</taxon>
        <taxon>Craniata</taxon>
        <taxon>Vertebrata</taxon>
        <taxon>Euteleostomi</taxon>
        <taxon>Archelosauria</taxon>
        <taxon>Archosauria</taxon>
        <taxon>Dinosauria</taxon>
        <taxon>Saurischia</taxon>
        <taxon>Theropoda</taxon>
        <taxon>Coelurosauria</taxon>
        <taxon>Aves</taxon>
        <taxon>Neognathae</taxon>
        <taxon>Neoaves</taxon>
        <taxon>Charadriiformes</taxon>
        <taxon>Dromadidae</taxon>
        <taxon>Dromas</taxon>
    </lineage>
</organism>
<keyword evidence="7 12" id="KW-0297">G-protein coupled receptor</keyword>
<keyword evidence="9 12" id="KW-0675">Receptor</keyword>
<dbReference type="CDD" id="cd13950">
    <property type="entry name" value="7tm_TAS2R"/>
    <property type="match status" value="1"/>
</dbReference>
<keyword evidence="3 12" id="KW-0919">Taste</keyword>